<reference evidence="3 4" key="1">
    <citation type="submission" date="2017-02" db="EMBL/GenBank/DDBJ databases">
        <title>Complete genome sequences of Mycobacterium kansasii strains isolated from rhesus macaques.</title>
        <authorList>
            <person name="Panda A."/>
            <person name="Nagaraj S."/>
            <person name="Zhao X."/>
            <person name="Tettelin H."/>
            <person name="Detolla L.J."/>
        </authorList>
    </citation>
    <scope>NUCLEOTIDE SEQUENCE [LARGE SCALE GENOMIC DNA]</scope>
    <source>
        <strain evidence="3 4">11-3813</strain>
    </source>
</reference>
<name>A0A1V3WTT0_MYCKA</name>
<evidence type="ECO:0000256" key="1">
    <source>
        <dbReference type="SAM" id="MobiDB-lite"/>
    </source>
</evidence>
<dbReference type="AlphaFoldDB" id="A0A1V3WTT0"/>
<accession>A0A1V3WTT0</accession>
<sequence>MAGLTGAVSAGMGGAATVGGLSVPAAWAASAPTLSHAAVAALPGAVSSGASSLGSGAAPVCSAGCRWLAHPNGQPRPATPRRTASSRFGCCRS</sequence>
<dbReference type="EMBL" id="MVBM01000006">
    <property type="protein sequence ID" value="OOK70327.1"/>
    <property type="molecule type" value="Genomic_DNA"/>
</dbReference>
<protein>
    <submittedName>
        <fullName evidence="3">Polymorphic PE/PPE s C terminal family protein</fullName>
    </submittedName>
</protein>
<evidence type="ECO:0000313" key="4">
    <source>
        <dbReference type="Proteomes" id="UP000189229"/>
    </source>
</evidence>
<organism evidence="3 4">
    <name type="scientific">Mycobacterium kansasii</name>
    <dbReference type="NCBI Taxonomy" id="1768"/>
    <lineage>
        <taxon>Bacteria</taxon>
        <taxon>Bacillati</taxon>
        <taxon>Actinomycetota</taxon>
        <taxon>Actinomycetes</taxon>
        <taxon>Mycobacteriales</taxon>
        <taxon>Mycobacteriaceae</taxon>
        <taxon>Mycobacterium</taxon>
    </lineage>
</organism>
<evidence type="ECO:0000313" key="3">
    <source>
        <dbReference type="EMBL" id="OOK70327.1"/>
    </source>
</evidence>
<proteinExistence type="predicted"/>
<dbReference type="Proteomes" id="UP000189229">
    <property type="component" value="Unassembled WGS sequence"/>
</dbReference>
<gene>
    <name evidence="3" type="ORF">BZL30_6306</name>
</gene>
<evidence type="ECO:0000259" key="2">
    <source>
        <dbReference type="Pfam" id="PF12484"/>
    </source>
</evidence>
<feature type="region of interest" description="Disordered" evidence="1">
    <location>
        <begin position="71"/>
        <end position="93"/>
    </location>
</feature>
<dbReference type="InterPro" id="IPR022171">
    <property type="entry name" value="PPE_C"/>
</dbReference>
<comment type="caution">
    <text evidence="3">The sequence shown here is derived from an EMBL/GenBank/DDBJ whole genome shotgun (WGS) entry which is preliminary data.</text>
</comment>
<feature type="domain" description="PPE family C-terminal" evidence="2">
    <location>
        <begin position="9"/>
        <end position="68"/>
    </location>
</feature>
<dbReference type="Pfam" id="PF12484">
    <property type="entry name" value="PPE-SVP"/>
    <property type="match status" value="1"/>
</dbReference>